<proteinExistence type="predicted"/>
<reference evidence="1 2" key="1">
    <citation type="journal article" date="2019" name="Int. J. Syst. Evol. Microbiol.">
        <title>The Global Catalogue of Microorganisms (GCM) 10K type strain sequencing project: providing services to taxonomists for standard genome sequencing and annotation.</title>
        <authorList>
            <consortium name="The Broad Institute Genomics Platform"/>
            <consortium name="The Broad Institute Genome Sequencing Center for Infectious Disease"/>
            <person name="Wu L."/>
            <person name="Ma J."/>
        </authorList>
    </citation>
    <scope>NUCLEOTIDE SEQUENCE [LARGE SCALE GENOMIC DNA]</scope>
    <source>
        <strain evidence="1 2">JCM 11136</strain>
    </source>
</reference>
<gene>
    <name evidence="1" type="ORF">GCM10009560_13330</name>
</gene>
<comment type="caution">
    <text evidence="1">The sequence shown here is derived from an EMBL/GenBank/DDBJ whole genome shotgun (WGS) entry which is preliminary data.</text>
</comment>
<dbReference type="EMBL" id="BAAAHQ010000004">
    <property type="protein sequence ID" value="GAA0917371.1"/>
    <property type="molecule type" value="Genomic_DNA"/>
</dbReference>
<evidence type="ECO:0000313" key="1">
    <source>
        <dbReference type="EMBL" id="GAA0917371.1"/>
    </source>
</evidence>
<keyword evidence="2" id="KW-1185">Reference proteome</keyword>
<organism evidence="1 2">
    <name type="scientific">Nonomuraea longicatena</name>
    <dbReference type="NCBI Taxonomy" id="83682"/>
    <lineage>
        <taxon>Bacteria</taxon>
        <taxon>Bacillati</taxon>
        <taxon>Actinomycetota</taxon>
        <taxon>Actinomycetes</taxon>
        <taxon>Streptosporangiales</taxon>
        <taxon>Streptosporangiaceae</taxon>
        <taxon>Nonomuraea</taxon>
    </lineage>
</organism>
<dbReference type="Proteomes" id="UP001501578">
    <property type="component" value="Unassembled WGS sequence"/>
</dbReference>
<evidence type="ECO:0000313" key="2">
    <source>
        <dbReference type="Proteomes" id="UP001501578"/>
    </source>
</evidence>
<accession>A0ABN1NW17</accession>
<sequence>MGGMRAVLVTLVLLATLTADVRLGMTPDAAVEVPGRWALRYAAPYKEQTWHLVSTSGGEMTLATPRKILRWDGVTWHPVPHPWRGAHLVGAASAGDTIWVAATRFADGEITATRLLTWSGGKWTVKHSTPSLVIDLAAGPRGEAWIATLPDNEGGRGDVLHWNGRRWRSFGSEAVHYLNGIAVANRDDLWAVTQSAGRALTHWNGTAWAEVPHPCTPAPSACRGLSGIGVPRLAAQPDGRAWLAAPIFADAASPKIFHWDRTRWKEVGISATWTGLRALATDPVGGVWIAANSWRRGPSLLNLRDGVWRRIAVPVRERAEQVQGVTPVPGTTRVWVHTGFAKTARVYELQAGSTG</sequence>
<name>A0ABN1NW17_9ACTN</name>
<dbReference type="SUPFAM" id="SSF101898">
    <property type="entry name" value="NHL repeat"/>
    <property type="match status" value="1"/>
</dbReference>
<protein>
    <submittedName>
        <fullName evidence="1">Uncharacterized protein</fullName>
    </submittedName>
</protein>